<comment type="caution">
    <text evidence="2">The sequence shown here is derived from an EMBL/GenBank/DDBJ whole genome shotgun (WGS) entry which is preliminary data.</text>
</comment>
<feature type="compositionally biased region" description="Low complexity" evidence="1">
    <location>
        <begin position="658"/>
        <end position="673"/>
    </location>
</feature>
<dbReference type="EMBL" id="JAIFTL010000031">
    <property type="protein sequence ID" value="KAG9325842.1"/>
    <property type="molecule type" value="Genomic_DNA"/>
</dbReference>
<gene>
    <name evidence="2" type="ORF">KVV02_006836</name>
</gene>
<feature type="region of interest" description="Disordered" evidence="1">
    <location>
        <begin position="217"/>
        <end position="255"/>
    </location>
</feature>
<name>A0A9P8ABA4_MORAP</name>
<feature type="compositionally biased region" description="Low complexity" evidence="1">
    <location>
        <begin position="1162"/>
        <end position="1217"/>
    </location>
</feature>
<feature type="compositionally biased region" description="Low complexity" evidence="1">
    <location>
        <begin position="409"/>
        <end position="423"/>
    </location>
</feature>
<feature type="compositionally biased region" description="Polar residues" evidence="1">
    <location>
        <begin position="44"/>
        <end position="54"/>
    </location>
</feature>
<accession>A0A9P8ABA4</accession>
<feature type="compositionally biased region" description="Low complexity" evidence="1">
    <location>
        <begin position="999"/>
        <end position="1008"/>
    </location>
</feature>
<proteinExistence type="predicted"/>
<feature type="compositionally biased region" description="Basic and acidic residues" evidence="1">
    <location>
        <begin position="607"/>
        <end position="626"/>
    </location>
</feature>
<feature type="compositionally biased region" description="Polar residues" evidence="1">
    <location>
        <begin position="217"/>
        <end position="226"/>
    </location>
</feature>
<reference evidence="2" key="1">
    <citation type="submission" date="2021-07" db="EMBL/GenBank/DDBJ databases">
        <title>Draft genome of Mortierella alpina, strain LL118, isolated from an aspen leaf litter sample.</title>
        <authorList>
            <person name="Yang S."/>
            <person name="Vinatzer B.A."/>
        </authorList>
    </citation>
    <scope>NUCLEOTIDE SEQUENCE</scope>
    <source>
        <strain evidence="2">LL118</strain>
    </source>
</reference>
<feature type="compositionally biased region" description="Pro residues" evidence="1">
    <location>
        <begin position="128"/>
        <end position="137"/>
    </location>
</feature>
<feature type="region of interest" description="Disordered" evidence="1">
    <location>
        <begin position="1"/>
        <end position="62"/>
    </location>
</feature>
<feature type="compositionally biased region" description="Low complexity" evidence="1">
    <location>
        <begin position="889"/>
        <end position="902"/>
    </location>
</feature>
<evidence type="ECO:0000313" key="2">
    <source>
        <dbReference type="EMBL" id="KAG9325842.1"/>
    </source>
</evidence>
<feature type="region of interest" description="Disordered" evidence="1">
    <location>
        <begin position="1053"/>
        <end position="1140"/>
    </location>
</feature>
<dbReference type="Proteomes" id="UP000717515">
    <property type="component" value="Unassembled WGS sequence"/>
</dbReference>
<feature type="region of interest" description="Disordered" evidence="1">
    <location>
        <begin position="753"/>
        <end position="784"/>
    </location>
</feature>
<feature type="compositionally biased region" description="Low complexity" evidence="1">
    <location>
        <begin position="1120"/>
        <end position="1140"/>
    </location>
</feature>
<feature type="compositionally biased region" description="Polar residues" evidence="1">
    <location>
        <begin position="970"/>
        <end position="982"/>
    </location>
</feature>
<feature type="region of interest" description="Disordered" evidence="1">
    <location>
        <begin position="117"/>
        <end position="140"/>
    </location>
</feature>
<feature type="region of interest" description="Disordered" evidence="1">
    <location>
        <begin position="879"/>
        <end position="912"/>
    </location>
</feature>
<evidence type="ECO:0000313" key="3">
    <source>
        <dbReference type="Proteomes" id="UP000717515"/>
    </source>
</evidence>
<feature type="compositionally biased region" description="Low complexity" evidence="1">
    <location>
        <begin position="584"/>
        <end position="594"/>
    </location>
</feature>
<feature type="region of interest" description="Disordered" evidence="1">
    <location>
        <begin position="1162"/>
        <end position="1253"/>
    </location>
</feature>
<feature type="compositionally biased region" description="Polar residues" evidence="1">
    <location>
        <begin position="243"/>
        <end position="255"/>
    </location>
</feature>
<feature type="compositionally biased region" description="Polar residues" evidence="1">
    <location>
        <begin position="1053"/>
        <end position="1091"/>
    </location>
</feature>
<organism evidence="2 3">
    <name type="scientific">Mortierella alpina</name>
    <name type="common">Oleaginous fungus</name>
    <name type="synonym">Mortierella renispora</name>
    <dbReference type="NCBI Taxonomy" id="64518"/>
    <lineage>
        <taxon>Eukaryota</taxon>
        <taxon>Fungi</taxon>
        <taxon>Fungi incertae sedis</taxon>
        <taxon>Mucoromycota</taxon>
        <taxon>Mortierellomycotina</taxon>
        <taxon>Mortierellomycetes</taxon>
        <taxon>Mortierellales</taxon>
        <taxon>Mortierellaceae</taxon>
        <taxon>Mortierella</taxon>
    </lineage>
</organism>
<protein>
    <submittedName>
        <fullName evidence="2">Uncharacterized protein</fullName>
    </submittedName>
</protein>
<sequence>MRPLPNSLLTRAAESNDRSVTSDETPDETLAQSTPQGTRAPPSWISSPNGTSTLAMPPPVHGTRRLTLNGFLVPDQALEQGRATEHGQDLMSDPREHGRATDSGQLLLAQPLTIDDNLTELPGTSFAPPRPLPPPSPLSLDPDIDSNSHYAYFLGNQDVYFDHPRREDRRGLANDPPLPNQHVLNVEAGPHLTGSHLALSRSLASLQDSLVATSYSGSSSRAQETAPQAFEPGVAGNDRSAESQHASTPLTQTSSDTMYSLADGVLSVLTLVTAPRALPRRRYTTRDYSSGSVSSDDWLNHPDVVALNNTGTATVSADPTFRDSTNVLARDETDTSLDNQENIPPQFPHTLAAAVENTPDNNSAGLTIGAAVSSSFSAMETPRATREPPSQSQVLRQHSETLFEEESLQQQQQQQQELQQQQQEQEEMRQTMESLSVDSLSITAAEAIISTALSDVTSRNVEQRSLTSNTQIDDGRISQQLQDEPAHVADAAHPDRLGLLGPLLSSTQSGLASNSEGSLDFSLLGSTRQSFDSSILSMASRIRQARLTRLLRLMGEQDTPVSYAERYQWNRSLPIDTRSMVNHASGSRGTSRAGSLEDGLLDLGPETDAHDTNGAEDGRVHTRSRDPAQPAQPAQFYPMQHPTFAEVLDSNGNPIDCSSSESYASSSTSSVASHETIEERDEDLEWMDAVERRRRRRSRRERPWRNRGFIRGHGRSRVVSTGTVFEGAEHVSETDSLLAENYRYHSLKASWMTNPNGESWSDDDGDDPQRTSSQRNWDVDDKDPETILMRRGQVSLGVLQPSLQHYYSSHGTYGGGLGAGPGPGVGSAGQGSLYYIYGNVRNRYGADSARRRRVLSEMTDLLRREQEWERELAMYTREVNNSRQREGSTAATEQVTTEETSALGSEPTIGTAGGAAVESSVHEEFALESRNLPADEASRLIEGFQEYEQGHSHYQGESSIGLAGRLRPGLNSSSHEQPTMPTAMNRVSPHMPRQRETEQQQQRHTSSSGRDQDHSHRYSSTTFVPPPSQQQQQSQPNQTMVPISQRISNNNAAPLSRASRSSFRTSHDNNGFQHFNLATSQTFAAPSSPSSARYMAPSALSLPSAPPESEVTNTGSAFRSTHATLTTTMTTTATTTTSTRTTTAAATIISATSTLDQLAGASSRLSTGSDSSSMATSSTTNYPPSSNSTASSSTVNGISPSSATSPVSSAASRASSSLNGTDRRPYSQYSSQHLQPPNIAPHQHHQHNHPRQFQWRTRTRASNSLYVNFEGGTLLPEERWRRGEEEMIGR</sequence>
<feature type="region of interest" description="Disordered" evidence="1">
    <location>
        <begin position="951"/>
        <end position="1040"/>
    </location>
</feature>
<feature type="compositionally biased region" description="Low complexity" evidence="1">
    <location>
        <begin position="1096"/>
        <end position="1110"/>
    </location>
</feature>
<evidence type="ECO:0000256" key="1">
    <source>
        <dbReference type="SAM" id="MobiDB-lite"/>
    </source>
</evidence>
<feature type="region of interest" description="Disordered" evidence="1">
    <location>
        <begin position="409"/>
        <end position="434"/>
    </location>
</feature>
<feature type="region of interest" description="Disordered" evidence="1">
    <location>
        <begin position="580"/>
        <end position="681"/>
    </location>
</feature>